<accession>V6LRK7</accession>
<reference evidence="1 2" key="1">
    <citation type="journal article" date="2014" name="PLoS Genet.">
        <title>The Genome of Spironucleus salmonicida Highlights a Fish Pathogen Adapted to Fluctuating Environments.</title>
        <authorList>
            <person name="Xu F."/>
            <person name="Jerlstrom-Hultqvist J."/>
            <person name="Einarsson E."/>
            <person name="Astvaldsson A."/>
            <person name="Svard S.G."/>
            <person name="Andersson J.O."/>
        </authorList>
    </citation>
    <scope>NUCLEOTIDE SEQUENCE</scope>
    <source>
        <strain evidence="2">ATCC 50377</strain>
    </source>
</reference>
<organism evidence="1">
    <name type="scientific">Spironucleus salmonicida</name>
    <dbReference type="NCBI Taxonomy" id="348837"/>
    <lineage>
        <taxon>Eukaryota</taxon>
        <taxon>Metamonada</taxon>
        <taxon>Diplomonadida</taxon>
        <taxon>Hexamitidae</taxon>
        <taxon>Hexamitinae</taxon>
        <taxon>Spironucleus</taxon>
    </lineage>
</organism>
<reference evidence="2" key="2">
    <citation type="submission" date="2020-12" db="EMBL/GenBank/DDBJ databases">
        <title>New Spironucleus salmonicida genome in near-complete chromosomes.</title>
        <authorList>
            <person name="Xu F."/>
            <person name="Kurt Z."/>
            <person name="Jimenez-Gonzalez A."/>
            <person name="Astvaldsson A."/>
            <person name="Andersson J.O."/>
            <person name="Svard S.G."/>
        </authorList>
    </citation>
    <scope>NUCLEOTIDE SEQUENCE</scope>
    <source>
        <strain evidence="2">ATCC 50377</strain>
    </source>
</reference>
<dbReference type="VEuPathDB" id="GiardiaDB:SS50377_25966"/>
<evidence type="ECO:0000313" key="1">
    <source>
        <dbReference type="EMBL" id="EST47292.1"/>
    </source>
</evidence>
<evidence type="ECO:0000313" key="2">
    <source>
        <dbReference type="EMBL" id="KAH0571770.1"/>
    </source>
</evidence>
<dbReference type="EMBL" id="KI546045">
    <property type="protein sequence ID" value="EST47292.1"/>
    <property type="molecule type" value="Genomic_DNA"/>
</dbReference>
<sequence length="175" mass="20603">MPYQDTKKTILPVPRSSILNNQQTSNSINFRNNFTTTQTRFSQPPQNMLKTQAMQNAPHTQRNTPKIPNFEANPFIPPSEIKQFSHREAFETDERSGMRIAQKLGRDDLIHRLEQQEIRAQRRREAENRVFTSYGEEEKKIIGANQAKLVKIRQVRDSYIRALEEEEKERGYLMK</sequence>
<dbReference type="Proteomes" id="UP000018208">
    <property type="component" value="Unassembled WGS sequence"/>
</dbReference>
<protein>
    <submittedName>
        <fullName evidence="1">Uncharacterized protein</fullName>
    </submittedName>
</protein>
<dbReference type="EMBL" id="AUWU02000006">
    <property type="protein sequence ID" value="KAH0571770.1"/>
    <property type="molecule type" value="Genomic_DNA"/>
</dbReference>
<proteinExistence type="predicted"/>
<gene>
    <name evidence="1" type="ORF">SS50377_12639</name>
    <name evidence="2" type="ORF">SS50377_25966</name>
</gene>
<keyword evidence="3" id="KW-1185">Reference proteome</keyword>
<evidence type="ECO:0000313" key="3">
    <source>
        <dbReference type="Proteomes" id="UP000018208"/>
    </source>
</evidence>
<dbReference type="AlphaFoldDB" id="V6LRK7"/>
<name>V6LRK7_9EUKA</name>